<reference evidence="2" key="1">
    <citation type="submission" date="2025-08" db="UniProtKB">
        <authorList>
            <consortium name="Ensembl"/>
        </authorList>
    </citation>
    <scope>IDENTIFICATION</scope>
</reference>
<dbReference type="InterPro" id="IPR001909">
    <property type="entry name" value="KRAB"/>
</dbReference>
<name>A0A8C5RPP7_LATLA</name>
<dbReference type="Ensembl" id="ENSLLTT00000006730.1">
    <property type="protein sequence ID" value="ENSLLTP00000006479.1"/>
    <property type="gene ID" value="ENSLLTG00000004953.1"/>
</dbReference>
<dbReference type="CDD" id="cd07765">
    <property type="entry name" value="KRAB_A-box"/>
    <property type="match status" value="1"/>
</dbReference>
<accession>A0A8C5RPP7</accession>
<dbReference type="PROSITE" id="PS50805">
    <property type="entry name" value="KRAB"/>
    <property type="match status" value="1"/>
</dbReference>
<proteinExistence type="predicted"/>
<reference evidence="2" key="2">
    <citation type="submission" date="2025-09" db="UniProtKB">
        <authorList>
            <consortium name="Ensembl"/>
        </authorList>
    </citation>
    <scope>IDENTIFICATION</scope>
</reference>
<protein>
    <recommendedName>
        <fullName evidence="1">KRAB domain-containing protein</fullName>
    </recommendedName>
</protein>
<sequence length="73" mass="8313">EPMPDSDPFEEVAVDFTEEEWALLDSNQKALCKEVMLEVAMNMAALGKDPLCSGFQSLEKVFSFGGKWRRYLH</sequence>
<dbReference type="SUPFAM" id="SSF109640">
    <property type="entry name" value="KRAB domain (Kruppel-associated box)"/>
    <property type="match status" value="1"/>
</dbReference>
<dbReference type="AlphaFoldDB" id="A0A8C5RPP7"/>
<organism evidence="2 3">
    <name type="scientific">Laticauda laticaudata</name>
    <name type="common">Blue-ringed sea krait</name>
    <name type="synonym">Blue-lipped sea krait</name>
    <dbReference type="NCBI Taxonomy" id="8630"/>
    <lineage>
        <taxon>Eukaryota</taxon>
        <taxon>Metazoa</taxon>
        <taxon>Chordata</taxon>
        <taxon>Craniata</taxon>
        <taxon>Vertebrata</taxon>
        <taxon>Euteleostomi</taxon>
        <taxon>Lepidosauria</taxon>
        <taxon>Squamata</taxon>
        <taxon>Bifurcata</taxon>
        <taxon>Unidentata</taxon>
        <taxon>Episquamata</taxon>
        <taxon>Toxicofera</taxon>
        <taxon>Serpentes</taxon>
        <taxon>Colubroidea</taxon>
        <taxon>Elapidae</taxon>
        <taxon>Laticaudinae</taxon>
        <taxon>Laticauda</taxon>
    </lineage>
</organism>
<dbReference type="Gene3D" id="6.10.140.140">
    <property type="match status" value="1"/>
</dbReference>
<keyword evidence="3" id="KW-1185">Reference proteome</keyword>
<feature type="domain" description="KRAB" evidence="1">
    <location>
        <begin position="7"/>
        <end position="73"/>
    </location>
</feature>
<dbReference type="InterPro" id="IPR036051">
    <property type="entry name" value="KRAB_dom_sf"/>
</dbReference>
<dbReference type="Pfam" id="PF01352">
    <property type="entry name" value="KRAB"/>
    <property type="match status" value="1"/>
</dbReference>
<dbReference type="PANTHER" id="PTHR23232:SF163">
    <property type="entry name" value="ZINC FINGER PROTEIN 589"/>
    <property type="match status" value="1"/>
</dbReference>
<dbReference type="SMART" id="SM00349">
    <property type="entry name" value="KRAB"/>
    <property type="match status" value="1"/>
</dbReference>
<evidence type="ECO:0000259" key="1">
    <source>
        <dbReference type="PROSITE" id="PS50805"/>
    </source>
</evidence>
<dbReference type="GeneTree" id="ENSGT00960000190494"/>
<dbReference type="PANTHER" id="PTHR23232">
    <property type="entry name" value="KRAB DOMAIN C2H2 ZINC FINGER"/>
    <property type="match status" value="1"/>
</dbReference>
<evidence type="ECO:0000313" key="2">
    <source>
        <dbReference type="Ensembl" id="ENSLLTP00000006479.1"/>
    </source>
</evidence>
<dbReference type="GO" id="GO:0006355">
    <property type="term" value="P:regulation of DNA-templated transcription"/>
    <property type="evidence" value="ECO:0007669"/>
    <property type="project" value="InterPro"/>
</dbReference>
<evidence type="ECO:0000313" key="3">
    <source>
        <dbReference type="Proteomes" id="UP000694406"/>
    </source>
</evidence>
<dbReference type="InterPro" id="IPR050169">
    <property type="entry name" value="Krueppel_C2H2_ZnF"/>
</dbReference>
<dbReference type="Proteomes" id="UP000694406">
    <property type="component" value="Unplaced"/>
</dbReference>